<accession>G0QWK3</accession>
<dbReference type="OrthoDB" id="190994at2759"/>
<dbReference type="Proteomes" id="UP000008983">
    <property type="component" value="Unassembled WGS sequence"/>
</dbReference>
<dbReference type="eggNOG" id="ENOG502R2DR">
    <property type="taxonomic scope" value="Eukaryota"/>
</dbReference>
<dbReference type="Pfam" id="PF01145">
    <property type="entry name" value="Band_7"/>
    <property type="match status" value="1"/>
</dbReference>
<organism evidence="2 3">
    <name type="scientific">Ichthyophthirius multifiliis</name>
    <name type="common">White spot disease agent</name>
    <name type="synonym">Ich</name>
    <dbReference type="NCBI Taxonomy" id="5932"/>
    <lineage>
        <taxon>Eukaryota</taxon>
        <taxon>Sar</taxon>
        <taxon>Alveolata</taxon>
        <taxon>Ciliophora</taxon>
        <taxon>Intramacronucleata</taxon>
        <taxon>Oligohymenophorea</taxon>
        <taxon>Hymenostomatida</taxon>
        <taxon>Ophryoglenina</taxon>
        <taxon>Ichthyophthirius</taxon>
    </lineage>
</organism>
<feature type="domain" description="Band 7" evidence="1">
    <location>
        <begin position="95"/>
        <end position="166"/>
    </location>
</feature>
<dbReference type="AlphaFoldDB" id="G0QWK3"/>
<dbReference type="STRING" id="857967.G0QWK3"/>
<evidence type="ECO:0000313" key="3">
    <source>
        <dbReference type="Proteomes" id="UP000008983"/>
    </source>
</evidence>
<gene>
    <name evidence="2" type="ORF">IMG5_132970</name>
</gene>
<dbReference type="RefSeq" id="XP_004031985.1">
    <property type="nucleotide sequence ID" value="XM_004031937.1"/>
</dbReference>
<keyword evidence="3" id="KW-1185">Reference proteome</keyword>
<reference evidence="2 3" key="1">
    <citation type="submission" date="2011-07" db="EMBL/GenBank/DDBJ databases">
        <authorList>
            <person name="Coyne R."/>
            <person name="Brami D."/>
            <person name="Johnson J."/>
            <person name="Hostetler J."/>
            <person name="Hannick L."/>
            <person name="Clark T."/>
            <person name="Cassidy-Hanley D."/>
            <person name="Inman J."/>
        </authorList>
    </citation>
    <scope>NUCLEOTIDE SEQUENCE [LARGE SCALE GENOMIC DNA]</scope>
    <source>
        <strain evidence="2 3">G5</strain>
    </source>
</reference>
<dbReference type="EMBL" id="GL983999">
    <property type="protein sequence ID" value="EGR30398.1"/>
    <property type="molecule type" value="Genomic_DNA"/>
</dbReference>
<proteinExistence type="predicted"/>
<dbReference type="InterPro" id="IPR001107">
    <property type="entry name" value="Band_7"/>
</dbReference>
<name>G0QWK3_ICHMU</name>
<evidence type="ECO:0000259" key="1">
    <source>
        <dbReference type="Pfam" id="PF01145"/>
    </source>
</evidence>
<evidence type="ECO:0000313" key="2">
    <source>
        <dbReference type="EMBL" id="EGR30398.1"/>
    </source>
</evidence>
<dbReference type="InParanoid" id="G0QWK3"/>
<protein>
    <recommendedName>
        <fullName evidence="1">Band 7 domain-containing protein</fullName>
    </recommendedName>
</protein>
<sequence>MSKQLILGCGATSFITVLLLIILSYSSLQVDEYGLDYSSISKHVDAQAYDSGVHFLGLGHRFIRFPKTVKSIEFSLEQGANTRDLESRTLDGLQATKYTANNFFVDRFKIGTTMQDELNKYFQKEFSATIEFFQLRKVDLPDLFENSIQETEVKKQAIQKAQAQKQKTQVELETKLMQSKYQAQVVKNLAQGDAQSIVYKGQAQAQAYLQKQQSYSTQYSIIKQNLQLDNAGLIQFMKNKIIKEYDGQQLVINLDNSQSNQK</sequence>
<dbReference type="GeneID" id="14906510"/>
<dbReference type="OMA" id="SDEMAVM"/>